<dbReference type="Gene3D" id="3.30.200.20">
    <property type="entry name" value="Phosphorylase Kinase, domain 1"/>
    <property type="match status" value="1"/>
</dbReference>
<gene>
    <name evidence="13" type="ORF">OLC1_LOCUS140</name>
</gene>
<keyword evidence="5 10" id="KW-0547">Nucleotide-binding</keyword>
<dbReference type="EMBL" id="OX459118">
    <property type="protein sequence ID" value="CAI9087273.1"/>
    <property type="molecule type" value="Genomic_DNA"/>
</dbReference>
<comment type="catalytic activity">
    <reaction evidence="9">
        <text>L-seryl-[protein] + ATP = O-phospho-L-seryl-[protein] + ADP + H(+)</text>
        <dbReference type="Rhea" id="RHEA:17989"/>
        <dbReference type="Rhea" id="RHEA-COMP:9863"/>
        <dbReference type="Rhea" id="RHEA-COMP:11604"/>
        <dbReference type="ChEBI" id="CHEBI:15378"/>
        <dbReference type="ChEBI" id="CHEBI:29999"/>
        <dbReference type="ChEBI" id="CHEBI:30616"/>
        <dbReference type="ChEBI" id="CHEBI:83421"/>
        <dbReference type="ChEBI" id="CHEBI:456216"/>
        <dbReference type="EC" id="2.7.11.1"/>
    </reaction>
</comment>
<dbReference type="InterPro" id="IPR055164">
    <property type="entry name" value="EDR1/CTR1/ARMC3-like_pept-like"/>
</dbReference>
<feature type="region of interest" description="Disordered" evidence="11">
    <location>
        <begin position="35"/>
        <end position="56"/>
    </location>
</feature>
<sequence>MEGTSHQRCQLETLPLNDYWRLSECMENLQLKSMVSPKGTSKSKGSPPESEVEVPISQRASQTLWATGKLAEPIPDGFYFITPERRFKEFYDTIPTLDELQYLESEGFRPNVILVDSNKDKKLLMLKQLALTLVKRPSSSPAVAIKKIAALVSDFYKSSNMEASMPKDGLEEVRRQLENHGIQMLCQIKQGTCHSRAILFKVLADSVGVDCKLMVGLPREGVVERIDSFKHMCVTVFVDSVEFIIDLLHFPGKLTPCTSEAVFHCHMVASQSETALNSYESPMEPCSPICGLSGQVDIEGADFEEYLQPTYRSKLEASTSFSGSSMRSVQVKAKASIEQKSNVSHSEPDVTNGLWWLSHKHAIAEPSTATSSPEPSFFRGHGRSMLGGRTRSFKECNNNVITSRSAGASPIDARRRRRRCISMVPEIGDDIVRAVRAMNGALKRNQVSKENVNASSNCLGAEKDANIDNQETVSRFYPDDQGERVTTEKFQEKPMNSQRAMSLPSSPRYFTNYASGRCEAAEFLRGPDMISKMNKMLEVEKILNKQLFPFQEWNIEFSELTVGTRIGIGFFGEVFRGMWNGIQVAIKVFLEQDLTVENIEDFCTEISILSRVRHPNVILFLGACTKPPHLSMVTEYMEMGSLYYLIHVSGQKKRLSWRRRIKMLCEICRGLMCLHRMKIVHRDLKSANCLVNKNWTVKICDFGLSRVMTTRPMKDSSSAGTPEWMAPELIRNEPFTEKCDIFSFGVIIWELCTLNKPWDGIPSAQVVYAVGNDGKSLEVPEGPLGKLITDCWGLPDERPSCRDILLRLLDCQSTLC</sequence>
<evidence type="ECO:0000256" key="9">
    <source>
        <dbReference type="ARBA" id="ARBA00048679"/>
    </source>
</evidence>
<dbReference type="InterPro" id="IPR011009">
    <property type="entry name" value="Kinase-like_dom_sf"/>
</dbReference>
<dbReference type="InterPro" id="IPR001245">
    <property type="entry name" value="Ser-Thr/Tyr_kinase_cat_dom"/>
</dbReference>
<comment type="catalytic activity">
    <reaction evidence="8">
        <text>L-threonyl-[protein] + ATP = O-phospho-L-threonyl-[protein] + ADP + H(+)</text>
        <dbReference type="Rhea" id="RHEA:46608"/>
        <dbReference type="Rhea" id="RHEA-COMP:11060"/>
        <dbReference type="Rhea" id="RHEA-COMP:11605"/>
        <dbReference type="ChEBI" id="CHEBI:15378"/>
        <dbReference type="ChEBI" id="CHEBI:30013"/>
        <dbReference type="ChEBI" id="CHEBI:30616"/>
        <dbReference type="ChEBI" id="CHEBI:61977"/>
        <dbReference type="ChEBI" id="CHEBI:456216"/>
        <dbReference type="EC" id="2.7.11.1"/>
    </reaction>
</comment>
<dbReference type="Gene3D" id="1.10.510.10">
    <property type="entry name" value="Transferase(Phosphotransferase) domain 1"/>
    <property type="match status" value="1"/>
</dbReference>
<keyword evidence="7 10" id="KW-0067">ATP-binding</keyword>
<dbReference type="GO" id="GO:0005524">
    <property type="term" value="F:ATP binding"/>
    <property type="evidence" value="ECO:0007669"/>
    <property type="project" value="UniProtKB-UniRule"/>
</dbReference>
<dbReference type="PROSITE" id="PS00107">
    <property type="entry name" value="PROTEIN_KINASE_ATP"/>
    <property type="match status" value="1"/>
</dbReference>
<evidence type="ECO:0000256" key="2">
    <source>
        <dbReference type="ARBA" id="ARBA00012513"/>
    </source>
</evidence>
<evidence type="ECO:0000256" key="5">
    <source>
        <dbReference type="ARBA" id="ARBA00022741"/>
    </source>
</evidence>
<dbReference type="Pfam" id="PF14381">
    <property type="entry name" value="EDR1_CTR1_ARMC3_pept"/>
    <property type="match status" value="1"/>
</dbReference>
<evidence type="ECO:0000256" key="8">
    <source>
        <dbReference type="ARBA" id="ARBA00047899"/>
    </source>
</evidence>
<comment type="similarity">
    <text evidence="1">Belongs to the protein kinase superfamily. TKL Ser/Thr protein kinase family. RAF subfamily.</text>
</comment>
<dbReference type="CDD" id="cd13999">
    <property type="entry name" value="STKc_MAP3K-like"/>
    <property type="match status" value="1"/>
</dbReference>
<evidence type="ECO:0000256" key="6">
    <source>
        <dbReference type="ARBA" id="ARBA00022777"/>
    </source>
</evidence>
<dbReference type="EC" id="2.7.11.1" evidence="2"/>
<keyword evidence="4" id="KW-0808">Transferase</keyword>
<dbReference type="InterPro" id="IPR008271">
    <property type="entry name" value="Ser/Thr_kinase_AS"/>
</dbReference>
<feature type="domain" description="Protein kinase" evidence="12">
    <location>
        <begin position="560"/>
        <end position="815"/>
    </location>
</feature>
<evidence type="ECO:0000256" key="11">
    <source>
        <dbReference type="SAM" id="MobiDB-lite"/>
    </source>
</evidence>
<name>A0AAV1BWI8_OLDCO</name>
<evidence type="ECO:0000256" key="7">
    <source>
        <dbReference type="ARBA" id="ARBA00022840"/>
    </source>
</evidence>
<evidence type="ECO:0000256" key="4">
    <source>
        <dbReference type="ARBA" id="ARBA00022679"/>
    </source>
</evidence>
<evidence type="ECO:0000313" key="14">
    <source>
        <dbReference type="Proteomes" id="UP001161247"/>
    </source>
</evidence>
<dbReference type="InterPro" id="IPR050167">
    <property type="entry name" value="Ser_Thr_protein_kinase"/>
</dbReference>
<evidence type="ECO:0000313" key="13">
    <source>
        <dbReference type="EMBL" id="CAI9087273.1"/>
    </source>
</evidence>
<dbReference type="FunFam" id="3.30.200.20:FF:000060">
    <property type="entry name" value="Serine/threonine-protein kinase isoform 1"/>
    <property type="match status" value="1"/>
</dbReference>
<evidence type="ECO:0000256" key="10">
    <source>
        <dbReference type="PROSITE-ProRule" id="PRU10141"/>
    </source>
</evidence>
<dbReference type="GO" id="GO:0004674">
    <property type="term" value="F:protein serine/threonine kinase activity"/>
    <property type="evidence" value="ECO:0007669"/>
    <property type="project" value="UniProtKB-KW"/>
</dbReference>
<feature type="compositionally biased region" description="Low complexity" evidence="11">
    <location>
        <begin position="35"/>
        <end position="49"/>
    </location>
</feature>
<dbReference type="SUPFAM" id="SSF56112">
    <property type="entry name" value="Protein kinase-like (PK-like)"/>
    <property type="match status" value="1"/>
</dbReference>
<dbReference type="Pfam" id="PF07714">
    <property type="entry name" value="PK_Tyr_Ser-Thr"/>
    <property type="match status" value="1"/>
</dbReference>
<keyword evidence="6" id="KW-0418">Kinase</keyword>
<keyword evidence="3" id="KW-0723">Serine/threonine-protein kinase</keyword>
<accession>A0AAV1BWI8</accession>
<keyword evidence="14" id="KW-1185">Reference proteome</keyword>
<dbReference type="InterPro" id="IPR017441">
    <property type="entry name" value="Protein_kinase_ATP_BS"/>
</dbReference>
<dbReference type="PROSITE" id="PS50011">
    <property type="entry name" value="PROTEIN_KINASE_DOM"/>
    <property type="match status" value="1"/>
</dbReference>
<evidence type="ECO:0000259" key="12">
    <source>
        <dbReference type="PROSITE" id="PS50011"/>
    </source>
</evidence>
<protein>
    <recommendedName>
        <fullName evidence="2">non-specific serine/threonine protein kinase</fullName>
        <ecNumber evidence="2">2.7.11.1</ecNumber>
    </recommendedName>
</protein>
<dbReference type="InterPro" id="IPR000719">
    <property type="entry name" value="Prot_kinase_dom"/>
</dbReference>
<dbReference type="Proteomes" id="UP001161247">
    <property type="component" value="Chromosome 1"/>
</dbReference>
<dbReference type="AlphaFoldDB" id="A0AAV1BWI8"/>
<reference evidence="13" key="1">
    <citation type="submission" date="2023-03" db="EMBL/GenBank/DDBJ databases">
        <authorList>
            <person name="Julca I."/>
        </authorList>
    </citation>
    <scope>NUCLEOTIDE SEQUENCE</scope>
</reference>
<dbReference type="GO" id="GO:0005737">
    <property type="term" value="C:cytoplasm"/>
    <property type="evidence" value="ECO:0007669"/>
    <property type="project" value="TreeGrafter"/>
</dbReference>
<evidence type="ECO:0000256" key="3">
    <source>
        <dbReference type="ARBA" id="ARBA00022527"/>
    </source>
</evidence>
<proteinExistence type="inferred from homology"/>
<dbReference type="PANTHER" id="PTHR23257:SF821">
    <property type="entry name" value="ATP BINDING PROTEIN"/>
    <property type="match status" value="1"/>
</dbReference>
<dbReference type="GO" id="GO:0007165">
    <property type="term" value="P:signal transduction"/>
    <property type="evidence" value="ECO:0007669"/>
    <property type="project" value="TreeGrafter"/>
</dbReference>
<dbReference type="PROSITE" id="PS00108">
    <property type="entry name" value="PROTEIN_KINASE_ST"/>
    <property type="match status" value="1"/>
</dbReference>
<feature type="binding site" evidence="10">
    <location>
        <position position="587"/>
    </location>
    <ligand>
        <name>ATP</name>
        <dbReference type="ChEBI" id="CHEBI:30616"/>
    </ligand>
</feature>
<dbReference type="PANTHER" id="PTHR23257">
    <property type="entry name" value="SERINE-THREONINE PROTEIN KINASE"/>
    <property type="match status" value="1"/>
</dbReference>
<evidence type="ECO:0000256" key="1">
    <source>
        <dbReference type="ARBA" id="ARBA00010507"/>
    </source>
</evidence>
<dbReference type="SMART" id="SM00220">
    <property type="entry name" value="S_TKc"/>
    <property type="match status" value="1"/>
</dbReference>
<organism evidence="13 14">
    <name type="scientific">Oldenlandia corymbosa var. corymbosa</name>
    <dbReference type="NCBI Taxonomy" id="529605"/>
    <lineage>
        <taxon>Eukaryota</taxon>
        <taxon>Viridiplantae</taxon>
        <taxon>Streptophyta</taxon>
        <taxon>Embryophyta</taxon>
        <taxon>Tracheophyta</taxon>
        <taxon>Spermatophyta</taxon>
        <taxon>Magnoliopsida</taxon>
        <taxon>eudicotyledons</taxon>
        <taxon>Gunneridae</taxon>
        <taxon>Pentapetalae</taxon>
        <taxon>asterids</taxon>
        <taxon>lamiids</taxon>
        <taxon>Gentianales</taxon>
        <taxon>Rubiaceae</taxon>
        <taxon>Rubioideae</taxon>
        <taxon>Spermacoceae</taxon>
        <taxon>Hedyotis-Oldenlandia complex</taxon>
        <taxon>Oldenlandia</taxon>
    </lineage>
</organism>